<feature type="domain" description="POLO box" evidence="3">
    <location>
        <begin position="268"/>
        <end position="347"/>
    </location>
</feature>
<evidence type="ECO:0000256" key="2">
    <source>
        <dbReference type="SAM" id="MobiDB-lite"/>
    </source>
</evidence>
<feature type="domain" description="Cryptic POLO box 2 (CPB2)" evidence="5">
    <location>
        <begin position="88"/>
        <end position="202"/>
    </location>
</feature>
<dbReference type="InterPro" id="IPR033698">
    <property type="entry name" value="POLO_box_Plk4_2"/>
</dbReference>
<dbReference type="PROSITE" id="PS51985">
    <property type="entry name" value="CPB2"/>
    <property type="match status" value="1"/>
</dbReference>
<dbReference type="STRING" id="400727.A0A2T7PLQ6"/>
<evidence type="ECO:0000313" key="7">
    <source>
        <dbReference type="Proteomes" id="UP000245119"/>
    </source>
</evidence>
<feature type="compositionally biased region" description="Low complexity" evidence="2">
    <location>
        <begin position="204"/>
        <end position="217"/>
    </location>
</feature>
<dbReference type="Gene3D" id="3.30.1120.120">
    <property type="match status" value="1"/>
</dbReference>
<dbReference type="Gene3D" id="2.40.50.930">
    <property type="match status" value="1"/>
</dbReference>
<dbReference type="AlphaFoldDB" id="A0A2T7PLQ6"/>
<keyword evidence="7" id="KW-1185">Reference proteome</keyword>
<gene>
    <name evidence="6" type="ORF">C0Q70_05634</name>
</gene>
<dbReference type="InterPro" id="IPR000959">
    <property type="entry name" value="POLO_box_dom"/>
</dbReference>
<evidence type="ECO:0000313" key="6">
    <source>
        <dbReference type="EMBL" id="PVD34363.1"/>
    </source>
</evidence>
<evidence type="ECO:0000259" key="3">
    <source>
        <dbReference type="PROSITE" id="PS50078"/>
    </source>
</evidence>
<dbReference type="PROSITE" id="PS50078">
    <property type="entry name" value="POLO_BOX"/>
    <property type="match status" value="1"/>
</dbReference>
<reference evidence="6 7" key="1">
    <citation type="submission" date="2018-04" db="EMBL/GenBank/DDBJ databases">
        <title>The genome of golden apple snail Pomacea canaliculata provides insight into stress tolerance and invasive adaptation.</title>
        <authorList>
            <person name="Liu C."/>
            <person name="Liu B."/>
            <person name="Ren Y."/>
            <person name="Zhang Y."/>
            <person name="Wang H."/>
            <person name="Li S."/>
            <person name="Jiang F."/>
            <person name="Yin L."/>
            <person name="Zhang G."/>
            <person name="Qian W."/>
            <person name="Fan W."/>
        </authorList>
    </citation>
    <scope>NUCLEOTIDE SEQUENCE [LARGE SCALE GENOMIC DNA]</scope>
    <source>
        <strain evidence="6">SZHN2017</strain>
        <tissue evidence="6">Muscle</tissue>
    </source>
</reference>
<dbReference type="InterPro" id="IPR046437">
    <property type="entry name" value="Ser_Thr-PK_POLO_box_1_sf"/>
</dbReference>
<keyword evidence="1" id="KW-0832">Ubl conjugation</keyword>
<evidence type="ECO:0000259" key="4">
    <source>
        <dbReference type="PROSITE" id="PS51984"/>
    </source>
</evidence>
<protein>
    <submittedName>
        <fullName evidence="6">Uncharacterized protein</fullName>
    </submittedName>
</protein>
<evidence type="ECO:0000256" key="1">
    <source>
        <dbReference type="ARBA" id="ARBA00022843"/>
    </source>
</evidence>
<comment type="caution">
    <text evidence="6">The sequence shown here is derived from an EMBL/GenBank/DDBJ whole genome shotgun (WGS) entry which is preliminary data.</text>
</comment>
<dbReference type="Gene3D" id="3.30.1120.130">
    <property type="match status" value="1"/>
</dbReference>
<dbReference type="InterPro" id="IPR047108">
    <property type="entry name" value="Plk4-like_POLO_box_2_sf"/>
</dbReference>
<dbReference type="OrthoDB" id="10004143at2759"/>
<feature type="domain" description="Cryptic POLO box 1 (CPB1)" evidence="4">
    <location>
        <begin position="1"/>
        <end position="87"/>
    </location>
</feature>
<dbReference type="SUPFAM" id="SSF82615">
    <property type="entry name" value="Polo-box domain"/>
    <property type="match status" value="1"/>
</dbReference>
<dbReference type="PROSITE" id="PS51984">
    <property type="entry name" value="CPB1"/>
    <property type="match status" value="1"/>
</dbReference>
<accession>A0A2T7PLQ6</accession>
<organism evidence="6 7">
    <name type="scientific">Pomacea canaliculata</name>
    <name type="common">Golden apple snail</name>
    <dbReference type="NCBI Taxonomy" id="400727"/>
    <lineage>
        <taxon>Eukaryota</taxon>
        <taxon>Metazoa</taxon>
        <taxon>Spiralia</taxon>
        <taxon>Lophotrochozoa</taxon>
        <taxon>Mollusca</taxon>
        <taxon>Gastropoda</taxon>
        <taxon>Caenogastropoda</taxon>
        <taxon>Architaenioglossa</taxon>
        <taxon>Ampullarioidea</taxon>
        <taxon>Ampullariidae</taxon>
        <taxon>Pomacea</taxon>
    </lineage>
</organism>
<dbReference type="Pfam" id="PF18190">
    <property type="entry name" value="Plk4_PB1"/>
    <property type="match status" value="1"/>
</dbReference>
<dbReference type="EMBL" id="PZQS01000003">
    <property type="protein sequence ID" value="PVD34363.1"/>
    <property type="molecule type" value="Genomic_DNA"/>
</dbReference>
<dbReference type="Proteomes" id="UP000245119">
    <property type="component" value="Linkage Group LG3"/>
</dbReference>
<sequence length="388" mass="42849">MDNGNVCLEFVKNKGKEQRVVEVFSISSDGQQVTVFHPGDRGRGVAVSDCPPSPLSACKTFTFQSLPGKYFKKYQYAARFIDLVRSKTPKVTMYTEKAKCMLMENSQPADFEATFYEGAKVSFSQRGICILEKEGTSLMLDSVKSSLHLNQDTRELVDYSEKCRQQCMQLEAVISAVQSNGILKNQLLPVIVGRRYPSFRRPSVHSQKASSIQSSASEEMHSSNDNHPPKVISAESPATVPCLDNTLMSTITATSISSKTSSTFTAATHEVIHPFFVENIGWASMLANGEIWVKFNDGTQLGVGFSATTLTYIDAANNVTKYQNNQLPPEVKEKLEKVTLVVEHLRGAKSSAASSISRDTQTFQHPYHSQVAVAEMCAELSSLHYYHG</sequence>
<name>A0A2T7PLQ6_POMCA</name>
<feature type="compositionally biased region" description="Basic and acidic residues" evidence="2">
    <location>
        <begin position="218"/>
        <end position="228"/>
    </location>
</feature>
<feature type="region of interest" description="Disordered" evidence="2">
    <location>
        <begin position="202"/>
        <end position="235"/>
    </location>
</feature>
<dbReference type="Pfam" id="PF18409">
    <property type="entry name" value="Plk4_PB2"/>
    <property type="match status" value="1"/>
</dbReference>
<evidence type="ECO:0000259" key="5">
    <source>
        <dbReference type="PROSITE" id="PS51985"/>
    </source>
</evidence>
<dbReference type="InterPro" id="IPR033699">
    <property type="entry name" value="POLO_box_Plk4_1"/>
</dbReference>
<proteinExistence type="predicted"/>
<dbReference type="CDD" id="cd13114">
    <property type="entry name" value="POLO_box_Plk4_1"/>
    <property type="match status" value="1"/>
</dbReference>